<proteinExistence type="predicted"/>
<dbReference type="AlphaFoldDB" id="A0AAV6IBI8"/>
<dbReference type="Proteomes" id="UP000823749">
    <property type="component" value="Chromosome 11"/>
</dbReference>
<evidence type="ECO:0000256" key="1">
    <source>
        <dbReference type="SAM" id="SignalP"/>
    </source>
</evidence>
<feature type="chain" id="PRO_5043473363" evidence="1">
    <location>
        <begin position="26"/>
        <end position="92"/>
    </location>
</feature>
<sequence length="92" mass="10144">MASCKTFIVALFIAFSLSSIHEAKGARQLPCLSVPVVPPLRAMPMTPKATVGRHLETQLATPQMVIATPTTIVWPTEKPMERLIVLWQISTF</sequence>
<name>A0AAV6IBI8_9ERIC</name>
<comment type="caution">
    <text evidence="2">The sequence shown here is derived from an EMBL/GenBank/DDBJ whole genome shotgun (WGS) entry which is preliminary data.</text>
</comment>
<feature type="signal peptide" evidence="1">
    <location>
        <begin position="1"/>
        <end position="25"/>
    </location>
</feature>
<organism evidence="2 3">
    <name type="scientific">Rhododendron griersonianum</name>
    <dbReference type="NCBI Taxonomy" id="479676"/>
    <lineage>
        <taxon>Eukaryota</taxon>
        <taxon>Viridiplantae</taxon>
        <taxon>Streptophyta</taxon>
        <taxon>Embryophyta</taxon>
        <taxon>Tracheophyta</taxon>
        <taxon>Spermatophyta</taxon>
        <taxon>Magnoliopsida</taxon>
        <taxon>eudicotyledons</taxon>
        <taxon>Gunneridae</taxon>
        <taxon>Pentapetalae</taxon>
        <taxon>asterids</taxon>
        <taxon>Ericales</taxon>
        <taxon>Ericaceae</taxon>
        <taxon>Ericoideae</taxon>
        <taxon>Rhodoreae</taxon>
        <taxon>Rhododendron</taxon>
    </lineage>
</organism>
<evidence type="ECO:0000313" key="3">
    <source>
        <dbReference type="Proteomes" id="UP000823749"/>
    </source>
</evidence>
<keyword evidence="3" id="KW-1185">Reference proteome</keyword>
<dbReference type="EMBL" id="JACTNZ010000011">
    <property type="protein sequence ID" value="KAG5526062.1"/>
    <property type="molecule type" value="Genomic_DNA"/>
</dbReference>
<accession>A0AAV6IBI8</accession>
<reference evidence="2" key="1">
    <citation type="submission" date="2020-08" db="EMBL/GenBank/DDBJ databases">
        <title>Plant Genome Project.</title>
        <authorList>
            <person name="Zhang R.-G."/>
        </authorList>
    </citation>
    <scope>NUCLEOTIDE SEQUENCE</scope>
    <source>
        <strain evidence="2">WSP0</strain>
        <tissue evidence="2">Leaf</tissue>
    </source>
</reference>
<gene>
    <name evidence="2" type="ORF">RHGRI_032381</name>
</gene>
<evidence type="ECO:0000313" key="2">
    <source>
        <dbReference type="EMBL" id="KAG5526062.1"/>
    </source>
</evidence>
<protein>
    <submittedName>
        <fullName evidence="2">Uncharacterized protein</fullName>
    </submittedName>
</protein>
<keyword evidence="1" id="KW-0732">Signal</keyword>